<evidence type="ECO:0000256" key="11">
    <source>
        <dbReference type="ARBA" id="ARBA00023027"/>
    </source>
</evidence>
<feature type="transmembrane region" description="Helical" evidence="16">
    <location>
        <begin position="401"/>
        <end position="423"/>
    </location>
</feature>
<evidence type="ECO:0000256" key="13">
    <source>
        <dbReference type="ARBA" id="ARBA00023128"/>
    </source>
</evidence>
<keyword evidence="20" id="KW-0560">Oxidoreductase</keyword>
<evidence type="ECO:0000256" key="16">
    <source>
        <dbReference type="RuleBase" id="RU003404"/>
    </source>
</evidence>
<dbReference type="PANTHER" id="PTHR42829:SF2">
    <property type="entry name" value="NADH-UBIQUINONE OXIDOREDUCTASE CHAIN 5"/>
    <property type="match status" value="1"/>
</dbReference>
<dbReference type="Pfam" id="PF00361">
    <property type="entry name" value="Proton_antipo_M"/>
    <property type="match status" value="1"/>
</dbReference>
<feature type="transmembrane region" description="Helical" evidence="16">
    <location>
        <begin position="275"/>
        <end position="297"/>
    </location>
</feature>
<dbReference type="NCBIfam" id="TIGR01974">
    <property type="entry name" value="NDH_I_L"/>
    <property type="match status" value="1"/>
</dbReference>
<feature type="transmembrane region" description="Helical" evidence="16">
    <location>
        <begin position="242"/>
        <end position="260"/>
    </location>
</feature>
<feature type="transmembrane region" description="Helical" evidence="16">
    <location>
        <begin position="176"/>
        <end position="194"/>
    </location>
</feature>
<feature type="transmembrane region" description="Helical" evidence="16">
    <location>
        <begin position="72"/>
        <end position="98"/>
    </location>
</feature>
<evidence type="ECO:0000259" key="18">
    <source>
        <dbReference type="Pfam" id="PF00662"/>
    </source>
</evidence>
<evidence type="ECO:0000256" key="12">
    <source>
        <dbReference type="ARBA" id="ARBA00023075"/>
    </source>
</evidence>
<dbReference type="InterPro" id="IPR001516">
    <property type="entry name" value="Proton_antipo_N"/>
</dbReference>
<feature type="transmembrane region" description="Helical" evidence="16">
    <location>
        <begin position="135"/>
        <end position="155"/>
    </location>
</feature>
<feature type="transmembrane region" description="Helical" evidence="16">
    <location>
        <begin position="309"/>
        <end position="326"/>
    </location>
</feature>
<evidence type="ECO:0000259" key="17">
    <source>
        <dbReference type="Pfam" id="PF00361"/>
    </source>
</evidence>
<keyword evidence="7" id="KW-0999">Mitochondrion inner membrane</keyword>
<dbReference type="InterPro" id="IPR018393">
    <property type="entry name" value="NADHpl_OxRdtase_5_subgr"/>
</dbReference>
<dbReference type="InterPro" id="IPR001750">
    <property type="entry name" value="ND/Mrp_TM"/>
</dbReference>
<organism evidence="20">
    <name type="scientific">Chiropsalmus quadrumanus</name>
    <dbReference type="NCBI Taxonomy" id="645347"/>
    <lineage>
        <taxon>Eukaryota</taxon>
        <taxon>Metazoa</taxon>
        <taxon>Cnidaria</taxon>
        <taxon>Cubozoa</taxon>
        <taxon>Chirodropida</taxon>
        <taxon>Chiropsalmidae</taxon>
        <taxon>Chiropsalmus</taxon>
    </lineage>
</organism>
<keyword evidence="14 16" id="KW-0472">Membrane</keyword>
<geneLocation type="mitochondrion" evidence="20"/>
<keyword evidence="4 16" id="KW-0813">Transport</keyword>
<keyword evidence="8" id="KW-1278">Translocase</keyword>
<evidence type="ECO:0000256" key="4">
    <source>
        <dbReference type="ARBA" id="ARBA00022448"/>
    </source>
</evidence>
<feature type="transmembrane region" description="Helical" evidence="16">
    <location>
        <begin position="110"/>
        <end position="129"/>
    </location>
</feature>
<feature type="transmembrane region" description="Helical" evidence="16">
    <location>
        <begin position="451"/>
        <end position="473"/>
    </location>
</feature>
<evidence type="ECO:0000256" key="15">
    <source>
        <dbReference type="ARBA" id="ARBA00049551"/>
    </source>
</evidence>
<dbReference type="Pfam" id="PF00662">
    <property type="entry name" value="Proton_antipo_N"/>
    <property type="match status" value="1"/>
</dbReference>
<sequence length="609" mass="67710">MALLLVSLPLISFCTCIILGRLIGKYGSSWVSTLSIGLGCILSWINFLFYGLLEQELVINMWDWVSSLSLNFQVSLVLDSLSSSMLTIVFSISFLVHLYSTSYMSEDPHIPRFMAYLSLFTFFMVLLVMADNLALMFIGWEGVGLCSFLLISFWFTRYQANSSATKAMLVNRIGDLALIICMGVIWINIGSLKWSSLSQIYFVNNTVGIIIAILIVVGATGKSAQLGLHTWLPDAMEGPTPVSALIHAATMVTAGVYLIIRCSPLYEGLSTKYSFILLLGSLTCLFAASTGITQVDIKKVIAYSTTSQLGYMVAACGLNSYGLSLFHLLNHAYFKALLFLSAGSIIHACLDQQDIRKMGSLYKSLPVSYLGVVVGSIALMGVPFITGYYSKDLIVERSFDWSYPLGGAIMLITAVSLTAAYSLRIIMNVFVGKPTIPFYPSKTVKESDIKIIIPLTLLIIGSTVMGYLFQFSIYHPTPHLLINSLWKTTPLIFTTVGAVTAITLINSKKWNRVLIESSSVKEAWSFSYAAWQFNLVVNWTLSRYVWFTSHHIFYKLIDRGIIDSLIPSLLYNKSLSLTKKLSYIQSGNVYNYILFTLLFFTIASSITYW</sequence>
<evidence type="ECO:0000256" key="10">
    <source>
        <dbReference type="ARBA" id="ARBA00022989"/>
    </source>
</evidence>
<keyword evidence="6 16" id="KW-0812">Transmembrane</keyword>
<keyword evidence="10 16" id="KW-1133">Transmembrane helix</keyword>
<feature type="transmembrane region" description="Helical" evidence="16">
    <location>
        <begin position="200"/>
        <end position="221"/>
    </location>
</feature>
<evidence type="ECO:0000256" key="7">
    <source>
        <dbReference type="ARBA" id="ARBA00022792"/>
    </source>
</evidence>
<evidence type="ECO:0000256" key="6">
    <source>
        <dbReference type="ARBA" id="ARBA00022692"/>
    </source>
</evidence>
<dbReference type="PRINTS" id="PR01435">
    <property type="entry name" value="NPOXDRDTASE5"/>
</dbReference>
<evidence type="ECO:0000256" key="8">
    <source>
        <dbReference type="ARBA" id="ARBA00022967"/>
    </source>
</evidence>
<keyword evidence="12 16" id="KW-0830">Ubiquinone</keyword>
<dbReference type="PRINTS" id="PR01434">
    <property type="entry name" value="NADHDHGNASE5"/>
</dbReference>
<dbReference type="EMBL" id="JN700972">
    <property type="protein sequence ID" value="AET13156.1"/>
    <property type="molecule type" value="Genomic_DNA"/>
</dbReference>
<dbReference type="EC" id="7.1.1.2" evidence="2 16"/>
<feature type="non-terminal residue" evidence="20">
    <location>
        <position position="609"/>
    </location>
</feature>
<keyword evidence="9" id="KW-0249">Electron transport</keyword>
<feature type="domain" description="NADH-Ubiquinone oxidoreductase (complex I) chain 5 N-terminal" evidence="18">
    <location>
        <begin position="64"/>
        <end position="114"/>
    </location>
</feature>
<dbReference type="GO" id="GO:0042773">
    <property type="term" value="P:ATP synthesis coupled electron transport"/>
    <property type="evidence" value="ECO:0007669"/>
    <property type="project" value="InterPro"/>
</dbReference>
<dbReference type="Pfam" id="PF06455">
    <property type="entry name" value="NADH5_C"/>
    <property type="match status" value="1"/>
</dbReference>
<dbReference type="InterPro" id="IPR003945">
    <property type="entry name" value="NU5C-like"/>
</dbReference>
<keyword evidence="5" id="KW-0679">Respiratory chain</keyword>
<evidence type="ECO:0000313" key="20">
    <source>
        <dbReference type="EMBL" id="AET13156.1"/>
    </source>
</evidence>
<comment type="catalytic activity">
    <reaction evidence="15 16">
        <text>a ubiquinone + NADH + 5 H(+)(in) = a ubiquinol + NAD(+) + 4 H(+)(out)</text>
        <dbReference type="Rhea" id="RHEA:29091"/>
        <dbReference type="Rhea" id="RHEA-COMP:9565"/>
        <dbReference type="Rhea" id="RHEA-COMP:9566"/>
        <dbReference type="ChEBI" id="CHEBI:15378"/>
        <dbReference type="ChEBI" id="CHEBI:16389"/>
        <dbReference type="ChEBI" id="CHEBI:17976"/>
        <dbReference type="ChEBI" id="CHEBI:57540"/>
        <dbReference type="ChEBI" id="CHEBI:57945"/>
        <dbReference type="EC" id="7.1.1.2"/>
    </reaction>
</comment>
<evidence type="ECO:0000259" key="19">
    <source>
        <dbReference type="Pfam" id="PF06455"/>
    </source>
</evidence>
<feature type="transmembrane region" description="Helical" evidence="16">
    <location>
        <begin position="6"/>
        <end position="23"/>
    </location>
</feature>
<evidence type="ECO:0000256" key="14">
    <source>
        <dbReference type="ARBA" id="ARBA00023136"/>
    </source>
</evidence>
<proteinExistence type="inferred from homology"/>
<dbReference type="InterPro" id="IPR010934">
    <property type="entry name" value="NADH_DH_su5_C"/>
</dbReference>
<evidence type="ECO:0000256" key="2">
    <source>
        <dbReference type="ARBA" id="ARBA00012944"/>
    </source>
</evidence>
<feature type="transmembrane region" description="Helical" evidence="16">
    <location>
        <begin position="30"/>
        <end position="52"/>
    </location>
</feature>
<feature type="transmembrane region" description="Helical" evidence="16">
    <location>
        <begin position="485"/>
        <end position="505"/>
    </location>
</feature>
<dbReference type="Gene3D" id="1.20.5.2700">
    <property type="match status" value="1"/>
</dbReference>
<name>G9IT42_9CNID</name>
<reference evidence="20" key="1">
    <citation type="journal article" date="2012" name="Genome Biol. Evol.">
        <title>Evolution of linear mitochondrial genomes in medusozoan cnidarians.</title>
        <authorList>
            <person name="Kayal E."/>
            <person name="Bentlage B."/>
            <person name="Collins A.G."/>
            <person name="Kayal M."/>
            <person name="Pirro S."/>
            <person name="Lavrov D.V."/>
        </authorList>
    </citation>
    <scope>NUCLEOTIDE SEQUENCE</scope>
</reference>
<evidence type="ECO:0000256" key="3">
    <source>
        <dbReference type="ARBA" id="ARBA00021096"/>
    </source>
</evidence>
<accession>G9IT42</accession>
<evidence type="ECO:0000256" key="5">
    <source>
        <dbReference type="ARBA" id="ARBA00022660"/>
    </source>
</evidence>
<feature type="domain" description="NADH dehydrogenase subunit 5 C-terminal" evidence="19">
    <location>
        <begin position="421"/>
        <end position="604"/>
    </location>
</feature>
<feature type="transmembrane region" description="Helical" evidence="16">
    <location>
        <begin position="589"/>
        <end position="608"/>
    </location>
</feature>
<feature type="transmembrane region" description="Helical" evidence="16">
    <location>
        <begin position="370"/>
        <end position="389"/>
    </location>
</feature>
<dbReference type="GO" id="GO:0005743">
    <property type="term" value="C:mitochondrial inner membrane"/>
    <property type="evidence" value="ECO:0007669"/>
    <property type="project" value="UniProtKB-SubCell"/>
</dbReference>
<keyword evidence="11 16" id="KW-0520">NAD</keyword>
<comment type="subcellular location">
    <subcellularLocation>
        <location evidence="1">Mitochondrion inner membrane</location>
        <topology evidence="1">Multi-pass membrane protein</topology>
    </subcellularLocation>
</comment>
<dbReference type="AlphaFoldDB" id="G9IT42"/>
<protein>
    <recommendedName>
        <fullName evidence="3 16">NADH-ubiquinone oxidoreductase chain 5</fullName>
        <ecNumber evidence="2 16">7.1.1.2</ecNumber>
    </recommendedName>
</protein>
<dbReference type="PANTHER" id="PTHR42829">
    <property type="entry name" value="NADH-UBIQUINONE OXIDOREDUCTASE CHAIN 5"/>
    <property type="match status" value="1"/>
</dbReference>
<evidence type="ECO:0000256" key="9">
    <source>
        <dbReference type="ARBA" id="ARBA00022982"/>
    </source>
</evidence>
<comment type="similarity">
    <text evidence="16">Belongs to the complex I subunit 5 family.</text>
</comment>
<gene>
    <name evidence="20" type="primary">nad5</name>
</gene>
<comment type="function">
    <text evidence="16">Core subunit of the mitochondrial membrane respiratory chain NADH dehydrogenase (Complex I) which catalyzes electron transfer from NADH through the respiratory chain, using ubiquinone as an electron acceptor. Essential for the catalytic activity and assembly of complex I.</text>
</comment>
<dbReference type="GO" id="GO:0003954">
    <property type="term" value="F:NADH dehydrogenase activity"/>
    <property type="evidence" value="ECO:0007669"/>
    <property type="project" value="TreeGrafter"/>
</dbReference>
<dbReference type="NCBIfam" id="NF005141">
    <property type="entry name" value="PRK06590.1"/>
    <property type="match status" value="1"/>
</dbReference>
<dbReference type="GO" id="GO:0008137">
    <property type="term" value="F:NADH dehydrogenase (ubiquinone) activity"/>
    <property type="evidence" value="ECO:0007669"/>
    <property type="project" value="UniProtKB-EC"/>
</dbReference>
<dbReference type="GO" id="GO:0015990">
    <property type="term" value="P:electron transport coupled proton transport"/>
    <property type="evidence" value="ECO:0007669"/>
    <property type="project" value="TreeGrafter"/>
</dbReference>
<feature type="domain" description="NADH:quinone oxidoreductase/Mrp antiporter transmembrane" evidence="17">
    <location>
        <begin position="130"/>
        <end position="414"/>
    </location>
</feature>
<keyword evidence="13 16" id="KW-0496">Mitochondrion</keyword>
<evidence type="ECO:0000256" key="1">
    <source>
        <dbReference type="ARBA" id="ARBA00004448"/>
    </source>
</evidence>